<name>A0A6P4FJN1_DRORH</name>
<sequence>MKTLQIALVFSAIVAIAFAANASWGAKLSSSRLASTQNLTIHKKANQYVNGIISFPLAGQANSKTIRYINVTDRFTNSSGPYSTLSVGGIGYTSVKINVTSQFSQGINVTAQIWVDA</sequence>
<reference evidence="2" key="3">
    <citation type="submission" date="2025-05" db="UniProtKB">
        <authorList>
            <consortium name="EnsemblMetazoa"/>
        </authorList>
    </citation>
    <scope>IDENTIFICATION</scope>
</reference>
<dbReference type="PANTHER" id="PTHR37685:SF1">
    <property type="entry name" value="GEO11136P1-RELATED"/>
    <property type="match status" value="1"/>
</dbReference>
<evidence type="ECO:0000313" key="4">
    <source>
        <dbReference type="RefSeq" id="XP_016989559.1"/>
    </source>
</evidence>
<dbReference type="OMA" id="NVTAQIW"/>
<reference evidence="3" key="1">
    <citation type="journal article" date="2021" name="Elife">
        <title>Highly contiguous assemblies of 101 drosophilid genomes.</title>
        <authorList>
            <person name="Kim B.Y."/>
            <person name="Wang J.R."/>
            <person name="Miller D.E."/>
            <person name="Barmina O."/>
            <person name="Delaney E."/>
            <person name="Thompson A."/>
            <person name="Comeault A.A."/>
            <person name="Peede D."/>
            <person name="D'Agostino E.R."/>
            <person name="Pelaez J."/>
            <person name="Aguilar J.M."/>
            <person name="Haji D."/>
            <person name="Matsunaga T."/>
            <person name="Armstrong E.E."/>
            <person name="Zych M."/>
            <person name="Ogawa Y."/>
            <person name="Stamenkovic-Radak M."/>
            <person name="Jelic M."/>
            <person name="Veselinovic M.S."/>
            <person name="Tanaskovic M."/>
            <person name="Eric P."/>
            <person name="Gao J.J."/>
            <person name="Katoh T.K."/>
            <person name="Toda M.J."/>
            <person name="Watabe H."/>
            <person name="Watada M."/>
            <person name="Davis J.S."/>
            <person name="Moyle L.C."/>
            <person name="Manoli G."/>
            <person name="Bertolini E."/>
            <person name="Kostal V."/>
            <person name="Hawley R.S."/>
            <person name="Takahashi A."/>
            <person name="Jones C.D."/>
            <person name="Price D.K."/>
            <person name="Whiteman N."/>
            <person name="Kopp A."/>
            <person name="Matute D.R."/>
            <person name="Petrov D.A."/>
        </authorList>
    </citation>
    <scope>NUCLEOTIDE SEQUENCE [LARGE SCALE GENOMIC DNA]</scope>
</reference>
<feature type="chain" id="PRO_5027895602" evidence="1">
    <location>
        <begin position="20"/>
        <end position="117"/>
    </location>
</feature>
<keyword evidence="1" id="KW-0732">Signal</keyword>
<dbReference type="Pfam" id="PF15868">
    <property type="entry name" value="MBF2"/>
    <property type="match status" value="1"/>
</dbReference>
<organism evidence="4">
    <name type="scientific">Drosophila rhopaloa</name>
    <name type="common">Fruit fly</name>
    <dbReference type="NCBI Taxonomy" id="1041015"/>
    <lineage>
        <taxon>Eukaryota</taxon>
        <taxon>Metazoa</taxon>
        <taxon>Ecdysozoa</taxon>
        <taxon>Arthropoda</taxon>
        <taxon>Hexapoda</taxon>
        <taxon>Insecta</taxon>
        <taxon>Pterygota</taxon>
        <taxon>Neoptera</taxon>
        <taxon>Endopterygota</taxon>
        <taxon>Diptera</taxon>
        <taxon>Brachycera</taxon>
        <taxon>Muscomorpha</taxon>
        <taxon>Ephydroidea</taxon>
        <taxon>Drosophilidae</taxon>
        <taxon>Drosophila</taxon>
        <taxon>Sophophora</taxon>
    </lineage>
</organism>
<protein>
    <submittedName>
        <fullName evidence="4">Uncharacterized protein LOC108051826</fullName>
    </submittedName>
</protein>
<keyword evidence="3" id="KW-1185">Reference proteome</keyword>
<dbReference type="EnsemblMetazoa" id="XM_017134070.2">
    <property type="protein sequence ID" value="XP_016989559.1"/>
    <property type="gene ID" value="LOC108051826"/>
</dbReference>
<dbReference type="AlphaFoldDB" id="A0A6P4FJN1"/>
<dbReference type="Proteomes" id="UP001652680">
    <property type="component" value="Unassembled WGS sequence"/>
</dbReference>
<dbReference type="PANTHER" id="PTHR37685">
    <property type="entry name" value="GEO11136P1-RELATED"/>
    <property type="match status" value="1"/>
</dbReference>
<gene>
    <name evidence="4" type="primary">LOC108051826</name>
    <name evidence="2" type="synonym">108051826</name>
</gene>
<dbReference type="InterPro" id="IPR031734">
    <property type="entry name" value="MBF2"/>
</dbReference>
<accession>A0A6P4FJN1</accession>
<feature type="signal peptide" evidence="1">
    <location>
        <begin position="1"/>
        <end position="19"/>
    </location>
</feature>
<dbReference type="RefSeq" id="XP_016989559.1">
    <property type="nucleotide sequence ID" value="XM_017134070.1"/>
</dbReference>
<evidence type="ECO:0000256" key="1">
    <source>
        <dbReference type="SAM" id="SignalP"/>
    </source>
</evidence>
<evidence type="ECO:0000313" key="3">
    <source>
        <dbReference type="Proteomes" id="UP001652680"/>
    </source>
</evidence>
<evidence type="ECO:0000313" key="2">
    <source>
        <dbReference type="EnsemblMetazoa" id="XP_016989559.1"/>
    </source>
</evidence>
<reference evidence="4" key="2">
    <citation type="submission" date="2025-04" db="UniProtKB">
        <authorList>
            <consortium name="RefSeq"/>
        </authorList>
    </citation>
    <scope>IDENTIFICATION</scope>
</reference>
<dbReference type="OrthoDB" id="8192785at2759"/>
<proteinExistence type="predicted"/>
<dbReference type="GeneID" id="108051826"/>